<dbReference type="Gene3D" id="3.40.50.720">
    <property type="entry name" value="NAD(P)-binding Rossmann-like Domain"/>
    <property type="match status" value="1"/>
</dbReference>
<dbReference type="EMBL" id="HBEJ01016556">
    <property type="protein sequence ID" value="CAD8377717.1"/>
    <property type="molecule type" value="Transcribed_RNA"/>
</dbReference>
<dbReference type="PANTHER" id="PTHR42840">
    <property type="entry name" value="NAD(P)-BINDING ROSSMANN-FOLD SUPERFAMILY PROTEIN-RELATED"/>
    <property type="match status" value="1"/>
</dbReference>
<sequence>MTTIKEASVVLVGCGCPLRSMGWYHATQILDNRVASCTLKSVVEPFYMTDLGKQLDEAGYNKFQEWRNQVEQDHGVKFYANTSDVPPRGENEHRLGIISARTSDNPKLFAGCIDMGCQTVFLEKPGAPTVTELEKMSDVAKEAGTSVFMGFNKNVSAYLSRTREFSASADQKCDVTFLHNNAYENTEKELAECFERNSEGMLKNMAIHELAMLVTFYDVKVDTIASVEADKIFSSCKTLKGPSSGKDFTDFDKIKFKITTKAGVEINVAADRCGGDDSVGIVEASGKELARFTMPDEDAVNNIPNLEKKYPGAMPYFYAQDPDYLTLKQRVAKYCVDGTKPEGVATIDIAINTLKVAEYLTPILQEQMK</sequence>
<dbReference type="PANTHER" id="PTHR42840:SF3">
    <property type="entry name" value="BINDING ROSSMANN FOLD OXIDOREDUCTASE, PUTATIVE (AFU_ORTHOLOGUE AFUA_2G10240)-RELATED"/>
    <property type="match status" value="1"/>
</dbReference>
<dbReference type="InterPro" id="IPR036291">
    <property type="entry name" value="NAD(P)-bd_dom_sf"/>
</dbReference>
<evidence type="ECO:0000313" key="3">
    <source>
        <dbReference type="EMBL" id="CAD8377715.1"/>
    </source>
</evidence>
<protein>
    <recommendedName>
        <fullName evidence="2">Gfo/Idh/MocA-like oxidoreductase N-terminal domain-containing protein</fullName>
    </recommendedName>
</protein>
<accession>A0A6U0KZF8</accession>
<reference evidence="3" key="1">
    <citation type="submission" date="2021-01" db="EMBL/GenBank/DDBJ databases">
        <authorList>
            <person name="Corre E."/>
            <person name="Pelletier E."/>
            <person name="Niang G."/>
            <person name="Scheremetjew M."/>
            <person name="Finn R."/>
            <person name="Kale V."/>
            <person name="Holt S."/>
            <person name="Cochrane G."/>
            <person name="Meng A."/>
            <person name="Brown T."/>
            <person name="Cohen L."/>
        </authorList>
    </citation>
    <scope>NUCLEOTIDE SEQUENCE</scope>
    <source>
        <strain evidence="3">CCMP3303</strain>
    </source>
</reference>
<name>A0A6U0KZF8_9STRA</name>
<dbReference type="GO" id="GO:0000166">
    <property type="term" value="F:nucleotide binding"/>
    <property type="evidence" value="ECO:0007669"/>
    <property type="project" value="InterPro"/>
</dbReference>
<dbReference type="EMBL" id="HBEJ01016555">
    <property type="protein sequence ID" value="CAD8377715.1"/>
    <property type="molecule type" value="Transcribed_RNA"/>
</dbReference>
<proteinExistence type="predicted"/>
<dbReference type="AlphaFoldDB" id="A0A6U0KZF8"/>
<evidence type="ECO:0000313" key="4">
    <source>
        <dbReference type="EMBL" id="CAD8377717.1"/>
    </source>
</evidence>
<evidence type="ECO:0000259" key="2">
    <source>
        <dbReference type="Pfam" id="PF01408"/>
    </source>
</evidence>
<dbReference type="SUPFAM" id="SSF51735">
    <property type="entry name" value="NAD(P)-binding Rossmann-fold domains"/>
    <property type="match status" value="1"/>
</dbReference>
<evidence type="ECO:0000256" key="1">
    <source>
        <dbReference type="ARBA" id="ARBA00023002"/>
    </source>
</evidence>
<organism evidence="3">
    <name type="scientific">Minutocellus polymorphus</name>
    <dbReference type="NCBI Taxonomy" id="265543"/>
    <lineage>
        <taxon>Eukaryota</taxon>
        <taxon>Sar</taxon>
        <taxon>Stramenopiles</taxon>
        <taxon>Ochrophyta</taxon>
        <taxon>Bacillariophyta</taxon>
        <taxon>Mediophyceae</taxon>
        <taxon>Cymatosirophycidae</taxon>
        <taxon>Cymatosirales</taxon>
        <taxon>Cymatosiraceae</taxon>
        <taxon>Minutocellus</taxon>
    </lineage>
</organism>
<dbReference type="GO" id="GO:0005737">
    <property type="term" value="C:cytoplasm"/>
    <property type="evidence" value="ECO:0007669"/>
    <property type="project" value="TreeGrafter"/>
</dbReference>
<feature type="domain" description="Gfo/Idh/MocA-like oxidoreductase N-terminal" evidence="2">
    <location>
        <begin position="68"/>
        <end position="151"/>
    </location>
</feature>
<dbReference type="GO" id="GO:0006740">
    <property type="term" value="P:NADPH regeneration"/>
    <property type="evidence" value="ECO:0007669"/>
    <property type="project" value="TreeGrafter"/>
</dbReference>
<dbReference type="InterPro" id="IPR000683">
    <property type="entry name" value="Gfo/Idh/MocA-like_OxRdtase_N"/>
</dbReference>
<dbReference type="Pfam" id="PF01408">
    <property type="entry name" value="GFO_IDH_MocA"/>
    <property type="match status" value="1"/>
</dbReference>
<dbReference type="GO" id="GO:0016491">
    <property type="term" value="F:oxidoreductase activity"/>
    <property type="evidence" value="ECO:0007669"/>
    <property type="project" value="UniProtKB-KW"/>
</dbReference>
<gene>
    <name evidence="3" type="ORF">MPOL1434_LOCUS9664</name>
    <name evidence="4" type="ORF">MPOL1434_LOCUS9665</name>
</gene>
<keyword evidence="1" id="KW-0560">Oxidoreductase</keyword>